<feature type="coiled-coil region" evidence="1">
    <location>
        <begin position="45"/>
        <end position="96"/>
    </location>
</feature>
<organism evidence="3 4">
    <name type="scientific">Paenibacillus chondroitinus</name>
    <dbReference type="NCBI Taxonomy" id="59842"/>
    <lineage>
        <taxon>Bacteria</taxon>
        <taxon>Bacillati</taxon>
        <taxon>Bacillota</taxon>
        <taxon>Bacilli</taxon>
        <taxon>Bacillales</taxon>
        <taxon>Paenibacillaceae</taxon>
        <taxon>Paenibacillus</taxon>
    </lineage>
</organism>
<evidence type="ECO:0000313" key="4">
    <source>
        <dbReference type="Proteomes" id="UP001355653"/>
    </source>
</evidence>
<dbReference type="Pfam" id="PF06810">
    <property type="entry name" value="Phage_scaffold"/>
    <property type="match status" value="1"/>
</dbReference>
<protein>
    <submittedName>
        <fullName evidence="3">Phage scaffolding protein</fullName>
    </submittedName>
</protein>
<dbReference type="Proteomes" id="UP001355653">
    <property type="component" value="Unassembled WGS sequence"/>
</dbReference>
<evidence type="ECO:0000313" key="3">
    <source>
        <dbReference type="EMBL" id="MEB4793211.1"/>
    </source>
</evidence>
<gene>
    <name evidence="3" type="ORF">P5G65_04835</name>
</gene>
<keyword evidence="1" id="KW-0175">Coiled coil</keyword>
<dbReference type="RefSeq" id="WP_127452343.1">
    <property type="nucleotide sequence ID" value="NZ_JAROBY010000008.1"/>
</dbReference>
<proteinExistence type="predicted"/>
<evidence type="ECO:0000256" key="2">
    <source>
        <dbReference type="SAM" id="MobiDB-lite"/>
    </source>
</evidence>
<dbReference type="InterPro" id="IPR009636">
    <property type="entry name" value="SCAF"/>
</dbReference>
<name>A0ABU6D657_9BACL</name>
<dbReference type="EMBL" id="JAROBY010000008">
    <property type="protein sequence ID" value="MEB4793211.1"/>
    <property type="molecule type" value="Genomic_DNA"/>
</dbReference>
<keyword evidence="4" id="KW-1185">Reference proteome</keyword>
<evidence type="ECO:0000256" key="1">
    <source>
        <dbReference type="SAM" id="Coils"/>
    </source>
</evidence>
<feature type="region of interest" description="Disordered" evidence="2">
    <location>
        <begin position="157"/>
        <end position="189"/>
    </location>
</feature>
<reference evidence="3 4" key="1">
    <citation type="submission" date="2023-03" db="EMBL/GenBank/DDBJ databases">
        <title>Bacillus Genome Sequencing.</title>
        <authorList>
            <person name="Dunlap C."/>
        </authorList>
    </citation>
    <scope>NUCLEOTIDE SEQUENCE [LARGE SCALE GENOMIC DNA]</scope>
    <source>
        <strain evidence="3 4">NRS-1351</strain>
    </source>
</reference>
<accession>A0ABU6D657</accession>
<sequence>MEWLKQLLKQRGLSDEQITAIVEGVETNYRGWVPEHRFKEVNDAKKTAEDTLKERDKQLEALSKSAGDNNVLQDQIKQLQADNKTASDKYEADLKELRVTTAIKMALSGKVHDPEMVIGLLDKNKVELDDTGNLKSGLEEQVKALQTSKAFLFVPEKSNQQQFKGMAPADGRDKGGGGGEDQNNIGKRLAEQVAKQGEVLDKARESYFQ</sequence>
<comment type="caution">
    <text evidence="3">The sequence shown here is derived from an EMBL/GenBank/DDBJ whole genome shotgun (WGS) entry which is preliminary data.</text>
</comment>